<dbReference type="RefSeq" id="WP_185674743.1">
    <property type="nucleotide sequence ID" value="NZ_JACHVB010000014.1"/>
</dbReference>
<dbReference type="AlphaFoldDB" id="A0A842HDY3"/>
<accession>A0A842HDY3</accession>
<dbReference type="Pfam" id="PF01381">
    <property type="entry name" value="HTH_3"/>
    <property type="match status" value="1"/>
</dbReference>
<proteinExistence type="predicted"/>
<dbReference type="Proteomes" id="UP000546464">
    <property type="component" value="Unassembled WGS sequence"/>
</dbReference>
<keyword evidence="3" id="KW-1185">Reference proteome</keyword>
<protein>
    <submittedName>
        <fullName evidence="2">Helix-turn-helix transcriptional regulator</fullName>
    </submittedName>
</protein>
<dbReference type="SUPFAM" id="SSF47413">
    <property type="entry name" value="lambda repressor-like DNA-binding domains"/>
    <property type="match status" value="1"/>
</dbReference>
<dbReference type="InterPro" id="IPR001387">
    <property type="entry name" value="Cro/C1-type_HTH"/>
</dbReference>
<evidence type="ECO:0000313" key="3">
    <source>
        <dbReference type="Proteomes" id="UP000546464"/>
    </source>
</evidence>
<dbReference type="PROSITE" id="PS50943">
    <property type="entry name" value="HTH_CROC1"/>
    <property type="match status" value="1"/>
</dbReference>
<reference evidence="2 3" key="1">
    <citation type="submission" date="2020-07" db="EMBL/GenBank/DDBJ databases">
        <authorList>
            <person name="Feng X."/>
        </authorList>
    </citation>
    <scope>NUCLEOTIDE SEQUENCE [LARGE SCALE GENOMIC DNA]</scope>
    <source>
        <strain evidence="2 3">JCM31066</strain>
    </source>
</reference>
<gene>
    <name evidence="2" type="ORF">H5P28_05655</name>
</gene>
<organism evidence="2 3">
    <name type="scientific">Ruficoccus amylovorans</name>
    <dbReference type="NCBI Taxonomy" id="1804625"/>
    <lineage>
        <taxon>Bacteria</taxon>
        <taxon>Pseudomonadati</taxon>
        <taxon>Verrucomicrobiota</taxon>
        <taxon>Opitutia</taxon>
        <taxon>Puniceicoccales</taxon>
        <taxon>Cerasicoccaceae</taxon>
        <taxon>Ruficoccus</taxon>
    </lineage>
</organism>
<evidence type="ECO:0000259" key="1">
    <source>
        <dbReference type="PROSITE" id="PS50943"/>
    </source>
</evidence>
<dbReference type="EMBL" id="JACHVB010000014">
    <property type="protein sequence ID" value="MBC2593744.1"/>
    <property type="molecule type" value="Genomic_DNA"/>
</dbReference>
<dbReference type="Gene3D" id="1.10.260.40">
    <property type="entry name" value="lambda repressor-like DNA-binding domains"/>
    <property type="match status" value="1"/>
</dbReference>
<dbReference type="CDD" id="cd00093">
    <property type="entry name" value="HTH_XRE"/>
    <property type="match status" value="1"/>
</dbReference>
<dbReference type="GO" id="GO:0003677">
    <property type="term" value="F:DNA binding"/>
    <property type="evidence" value="ECO:0007669"/>
    <property type="project" value="InterPro"/>
</dbReference>
<sequence length="153" mass="17106">MSYHDLTLKDIANHTDSAVSTVGTWKNGRVPPSPETHESLAALFGVSVEYLLYGSPDSGKNTYTDPAGNILSEIELVMEEIDIPSGMREPEERFLGPVRPESVEDSGAPFRRSRIEGYLRQFLDRAEAEPGGLAHTWYHLKREFPLDLFSRLG</sequence>
<name>A0A842HDY3_9BACT</name>
<dbReference type="InterPro" id="IPR010982">
    <property type="entry name" value="Lambda_DNA-bd_dom_sf"/>
</dbReference>
<comment type="caution">
    <text evidence="2">The sequence shown here is derived from an EMBL/GenBank/DDBJ whole genome shotgun (WGS) entry which is preliminary data.</text>
</comment>
<evidence type="ECO:0000313" key="2">
    <source>
        <dbReference type="EMBL" id="MBC2593744.1"/>
    </source>
</evidence>
<feature type="domain" description="HTH cro/C1-type" evidence="1">
    <location>
        <begin position="4"/>
        <end position="51"/>
    </location>
</feature>